<accession>A0A1N6HVD4</accession>
<dbReference type="SFLD" id="SFLDS00019">
    <property type="entry name" value="Glutathione_Transferase_(cytos"/>
    <property type="match status" value="1"/>
</dbReference>
<dbReference type="EMBL" id="FSRU01000001">
    <property type="protein sequence ID" value="SIO23670.1"/>
    <property type="molecule type" value="Genomic_DNA"/>
</dbReference>
<dbReference type="InterPro" id="IPR010987">
    <property type="entry name" value="Glutathione-S-Trfase_C-like"/>
</dbReference>
<dbReference type="Pfam" id="PF14497">
    <property type="entry name" value="GST_C_3"/>
    <property type="match status" value="1"/>
</dbReference>
<feature type="domain" description="GST C-terminal" evidence="2">
    <location>
        <begin position="87"/>
        <end position="204"/>
    </location>
</feature>
<dbReference type="InterPro" id="IPR036282">
    <property type="entry name" value="Glutathione-S-Trfase_C_sf"/>
</dbReference>
<dbReference type="OrthoDB" id="8634103at2"/>
<evidence type="ECO:0000259" key="2">
    <source>
        <dbReference type="PROSITE" id="PS50405"/>
    </source>
</evidence>
<evidence type="ECO:0000313" key="3">
    <source>
        <dbReference type="EMBL" id="SIO23670.1"/>
    </source>
</evidence>
<dbReference type="PANTHER" id="PTHR42673">
    <property type="entry name" value="MALEYLACETOACETATE ISOMERASE"/>
    <property type="match status" value="1"/>
</dbReference>
<dbReference type="PROSITE" id="PS50404">
    <property type="entry name" value="GST_NTER"/>
    <property type="match status" value="1"/>
</dbReference>
<organism evidence="3 4">
    <name type="scientific">Paraburkholderia phenazinium</name>
    <dbReference type="NCBI Taxonomy" id="60549"/>
    <lineage>
        <taxon>Bacteria</taxon>
        <taxon>Pseudomonadati</taxon>
        <taxon>Pseudomonadota</taxon>
        <taxon>Betaproteobacteria</taxon>
        <taxon>Burkholderiales</taxon>
        <taxon>Burkholderiaceae</taxon>
        <taxon>Paraburkholderia</taxon>
    </lineage>
</organism>
<dbReference type="InterPro" id="IPR036249">
    <property type="entry name" value="Thioredoxin-like_sf"/>
</dbReference>
<dbReference type="GO" id="GO:0006749">
    <property type="term" value="P:glutathione metabolic process"/>
    <property type="evidence" value="ECO:0007669"/>
    <property type="project" value="TreeGrafter"/>
</dbReference>
<dbReference type="InterPro" id="IPR040079">
    <property type="entry name" value="Glutathione_S-Trfase"/>
</dbReference>
<keyword evidence="4" id="KW-1185">Reference proteome</keyword>
<feature type="domain" description="GST N-terminal" evidence="1">
    <location>
        <begin position="1"/>
        <end position="78"/>
    </location>
</feature>
<dbReference type="Gene3D" id="3.40.30.10">
    <property type="entry name" value="Glutaredoxin"/>
    <property type="match status" value="1"/>
</dbReference>
<proteinExistence type="predicted"/>
<dbReference type="Proteomes" id="UP000185151">
    <property type="component" value="Unassembled WGS sequence"/>
</dbReference>
<dbReference type="Pfam" id="PF13417">
    <property type="entry name" value="GST_N_3"/>
    <property type="match status" value="1"/>
</dbReference>
<dbReference type="PANTHER" id="PTHR42673:SF21">
    <property type="entry name" value="GLUTATHIONE S-TRANSFERASE YFCF"/>
    <property type="match status" value="1"/>
</dbReference>
<gene>
    <name evidence="3" type="ORF">SAMN05444165_1610</name>
</gene>
<sequence>MKLIGPWFSGYTRRVGITLKLLGMPFEHLPYHAYEEQELIRPFSPMVKVPALALDDGTVLFDSAAIIDYLHEEVGPERALLAPSGKNRRDALQFIGIASAIYGKLSDMYDESIRPPEHQIARIVESHRQQALAGFQMIESRTGTGWLVGDALSQADVMVVISWQSASLAFMPDVVHAAAFPKLARLAARAMEMDAFSSTLPFKG</sequence>
<dbReference type="AlphaFoldDB" id="A0A1N6HVD4"/>
<dbReference type="GO" id="GO:0006559">
    <property type="term" value="P:L-phenylalanine catabolic process"/>
    <property type="evidence" value="ECO:0007669"/>
    <property type="project" value="TreeGrafter"/>
</dbReference>
<evidence type="ECO:0000259" key="1">
    <source>
        <dbReference type="PROSITE" id="PS50404"/>
    </source>
</evidence>
<dbReference type="RefSeq" id="WP_074295176.1">
    <property type="nucleotide sequence ID" value="NZ_FSRU01000001.1"/>
</dbReference>
<dbReference type="GO" id="GO:0004364">
    <property type="term" value="F:glutathione transferase activity"/>
    <property type="evidence" value="ECO:0007669"/>
    <property type="project" value="TreeGrafter"/>
</dbReference>
<dbReference type="GO" id="GO:0016034">
    <property type="term" value="F:maleylacetoacetate isomerase activity"/>
    <property type="evidence" value="ECO:0007669"/>
    <property type="project" value="TreeGrafter"/>
</dbReference>
<dbReference type="CDD" id="cd00570">
    <property type="entry name" value="GST_N_family"/>
    <property type="match status" value="1"/>
</dbReference>
<evidence type="ECO:0000313" key="4">
    <source>
        <dbReference type="Proteomes" id="UP000185151"/>
    </source>
</evidence>
<dbReference type="InterPro" id="IPR004046">
    <property type="entry name" value="GST_C"/>
</dbReference>
<protein>
    <submittedName>
        <fullName evidence="3">Glutathione S-transferase</fullName>
    </submittedName>
</protein>
<keyword evidence="3" id="KW-0808">Transferase</keyword>
<dbReference type="SUPFAM" id="SSF52833">
    <property type="entry name" value="Thioredoxin-like"/>
    <property type="match status" value="1"/>
</dbReference>
<reference evidence="3 4" key="1">
    <citation type="submission" date="2016-11" db="EMBL/GenBank/DDBJ databases">
        <authorList>
            <person name="Jaros S."/>
            <person name="Januszkiewicz K."/>
            <person name="Wedrychowicz H."/>
        </authorList>
    </citation>
    <scope>NUCLEOTIDE SEQUENCE [LARGE SCALE GENOMIC DNA]</scope>
    <source>
        <strain evidence="3 4">GAS95</strain>
    </source>
</reference>
<dbReference type="SUPFAM" id="SSF47616">
    <property type="entry name" value="GST C-terminal domain-like"/>
    <property type="match status" value="1"/>
</dbReference>
<dbReference type="InterPro" id="IPR004045">
    <property type="entry name" value="Glutathione_S-Trfase_N"/>
</dbReference>
<name>A0A1N6HVD4_9BURK</name>
<dbReference type="Gene3D" id="1.20.1050.10">
    <property type="match status" value="1"/>
</dbReference>
<dbReference type="PROSITE" id="PS50405">
    <property type="entry name" value="GST_CTER"/>
    <property type="match status" value="1"/>
</dbReference>